<dbReference type="PANTHER" id="PTHR33375:SF1">
    <property type="entry name" value="CHROMOSOME-PARTITIONING PROTEIN PARB-RELATED"/>
    <property type="match status" value="1"/>
</dbReference>
<dbReference type="InterPro" id="IPR004437">
    <property type="entry name" value="ParB/RepB/Spo0J"/>
</dbReference>
<dbReference type="EMBL" id="JAHDYS010000001">
    <property type="protein sequence ID" value="MBT1070308.1"/>
    <property type="molecule type" value="Genomic_DNA"/>
</dbReference>
<dbReference type="InterPro" id="IPR003115">
    <property type="entry name" value="ParB_N"/>
</dbReference>
<name>A0ABS5U3R5_9BACT</name>
<accession>A0ABS5U3R5</accession>
<dbReference type="Pfam" id="PF02195">
    <property type="entry name" value="ParB_N"/>
    <property type="match status" value="1"/>
</dbReference>
<dbReference type="Gene3D" id="3.90.1530.10">
    <property type="entry name" value="Conserved hypothetical protein from pyrococcus furiosus pfu- 392566-001, ParB domain"/>
    <property type="match status" value="1"/>
</dbReference>
<dbReference type="RefSeq" id="WP_214296017.1">
    <property type="nucleotide sequence ID" value="NZ_JAHDYS010000001.1"/>
</dbReference>
<evidence type="ECO:0000256" key="1">
    <source>
        <dbReference type="ARBA" id="ARBA00006295"/>
    </source>
</evidence>
<organism evidence="4 5">
    <name type="scientific">Pelotalea chapellei</name>
    <dbReference type="NCBI Taxonomy" id="44671"/>
    <lineage>
        <taxon>Bacteria</taxon>
        <taxon>Pseudomonadati</taxon>
        <taxon>Thermodesulfobacteriota</taxon>
        <taxon>Desulfuromonadia</taxon>
        <taxon>Geobacterales</taxon>
        <taxon>Geobacteraceae</taxon>
        <taxon>Pelotalea</taxon>
    </lineage>
</organism>
<dbReference type="PANTHER" id="PTHR33375">
    <property type="entry name" value="CHROMOSOME-PARTITIONING PROTEIN PARB-RELATED"/>
    <property type="match status" value="1"/>
</dbReference>
<dbReference type="SUPFAM" id="SSF109709">
    <property type="entry name" value="KorB DNA-binding domain-like"/>
    <property type="match status" value="1"/>
</dbReference>
<feature type="domain" description="ParB-like N-terminal" evidence="3">
    <location>
        <begin position="12"/>
        <end position="103"/>
    </location>
</feature>
<evidence type="ECO:0000259" key="3">
    <source>
        <dbReference type="SMART" id="SM00470"/>
    </source>
</evidence>
<dbReference type="NCBIfam" id="TIGR00180">
    <property type="entry name" value="parB_part"/>
    <property type="match status" value="1"/>
</dbReference>
<dbReference type="Pfam" id="PF17762">
    <property type="entry name" value="HTH_ParB"/>
    <property type="match status" value="1"/>
</dbReference>
<dbReference type="Proteomes" id="UP000784128">
    <property type="component" value="Unassembled WGS sequence"/>
</dbReference>
<dbReference type="Gene3D" id="1.10.10.2830">
    <property type="match status" value="1"/>
</dbReference>
<dbReference type="SMART" id="SM00470">
    <property type="entry name" value="ParB"/>
    <property type="match status" value="1"/>
</dbReference>
<evidence type="ECO:0000313" key="5">
    <source>
        <dbReference type="Proteomes" id="UP000784128"/>
    </source>
</evidence>
<evidence type="ECO:0000256" key="2">
    <source>
        <dbReference type="ARBA" id="ARBA00022829"/>
    </source>
</evidence>
<keyword evidence="5" id="KW-1185">Reference proteome</keyword>
<dbReference type="InterPro" id="IPR050336">
    <property type="entry name" value="Chromosome_partition/occlusion"/>
</dbReference>
<evidence type="ECO:0000313" key="4">
    <source>
        <dbReference type="EMBL" id="MBT1070308.1"/>
    </source>
</evidence>
<dbReference type="InterPro" id="IPR036086">
    <property type="entry name" value="ParB/Sulfiredoxin_sf"/>
</dbReference>
<keyword evidence="2" id="KW-0159">Chromosome partition</keyword>
<sequence>MEKTDFKDGEFYDLKLSELIPSEEQPRKFFCLEAHKQLKDSIKNNQMFDAILFTINNDNLVIVSGERRCRAMKDLGEELIRGRYIADPKPELPLIANLQREDLLPVEKAEALSSLKEKFGHSHEYLANILGKSISTISEIIKLNTLPEDIKSECKKSKRFMHYRLLQIANAPNHRAMRSQFKKYVRELDGKSKKRNPRPKSGIISITKRLDCIIKDIEKIELKIMNHAELNTLRETIEKFENVVNKLCNFEDSSISNHTASFNKAILPSEYYPPEETTTLLKDCDQIDEDTQKIDIPITYVTSEFRSTADPGLETFSIADPAKPIPLTISDNADESADQEDRLLALIRSTSLACERISK</sequence>
<comment type="similarity">
    <text evidence="1">Belongs to the ParB family.</text>
</comment>
<gene>
    <name evidence="4" type="ORF">KJB30_00775</name>
</gene>
<dbReference type="InterPro" id="IPR041468">
    <property type="entry name" value="HTH_ParB/Spo0J"/>
</dbReference>
<proteinExistence type="inferred from homology"/>
<dbReference type="SUPFAM" id="SSF110849">
    <property type="entry name" value="ParB/Sulfiredoxin"/>
    <property type="match status" value="1"/>
</dbReference>
<protein>
    <submittedName>
        <fullName evidence="4">ParB/RepB/Spo0J family partition protein</fullName>
    </submittedName>
</protein>
<comment type="caution">
    <text evidence="4">The sequence shown here is derived from an EMBL/GenBank/DDBJ whole genome shotgun (WGS) entry which is preliminary data.</text>
</comment>
<reference evidence="4 5" key="1">
    <citation type="submission" date="2021-05" db="EMBL/GenBank/DDBJ databases">
        <title>The draft genome of Geobacter chapellei DSM 13688.</title>
        <authorList>
            <person name="Xu Z."/>
            <person name="Masuda Y."/>
            <person name="Itoh H."/>
            <person name="Senoo K."/>
        </authorList>
    </citation>
    <scope>NUCLEOTIDE SEQUENCE [LARGE SCALE GENOMIC DNA]</scope>
    <source>
        <strain evidence="4 5">DSM 13688</strain>
    </source>
</reference>